<dbReference type="InterPro" id="IPR035890">
    <property type="entry name" value="Anti-sigma-28_factor_FlgM_sf"/>
</dbReference>
<dbReference type="AlphaFoldDB" id="A0A245ZLV9"/>
<comment type="caution">
    <text evidence="11">The sequence shown here is derived from an EMBL/GenBank/DDBJ whole genome shotgun (WGS) entry which is preliminary data.</text>
</comment>
<evidence type="ECO:0000256" key="5">
    <source>
        <dbReference type="ARBA" id="ARBA00023015"/>
    </source>
</evidence>
<evidence type="ECO:0000259" key="10">
    <source>
        <dbReference type="Pfam" id="PF04316"/>
    </source>
</evidence>
<evidence type="ECO:0000256" key="3">
    <source>
        <dbReference type="ARBA" id="ARBA00022491"/>
    </source>
</evidence>
<dbReference type="SUPFAM" id="SSF101498">
    <property type="entry name" value="Anti-sigma factor FlgM"/>
    <property type="match status" value="1"/>
</dbReference>
<evidence type="ECO:0000313" key="12">
    <source>
        <dbReference type="Proteomes" id="UP000197783"/>
    </source>
</evidence>
<dbReference type="InterPro" id="IPR031316">
    <property type="entry name" value="FlgM_C"/>
</dbReference>
<dbReference type="OrthoDB" id="7392062at2"/>
<evidence type="ECO:0000256" key="6">
    <source>
        <dbReference type="ARBA" id="ARBA00023163"/>
    </source>
</evidence>
<gene>
    <name evidence="11" type="ORF">SPMU_17060</name>
</gene>
<dbReference type="Pfam" id="PF04316">
    <property type="entry name" value="FlgM"/>
    <property type="match status" value="1"/>
</dbReference>
<keyword evidence="5" id="KW-0805">Transcription regulation</keyword>
<reference evidence="11 12" key="1">
    <citation type="submission" date="2017-03" db="EMBL/GenBank/DDBJ databases">
        <title>Genome sequence of Sphingomonas mucosissima DSM 17494.</title>
        <authorList>
            <person name="Poehlein A."/>
            <person name="Wuebbeler J.H."/>
            <person name="Steinbuechel A."/>
            <person name="Daniel R."/>
        </authorList>
    </citation>
    <scope>NUCLEOTIDE SEQUENCE [LARGE SCALE GENOMIC DNA]</scope>
    <source>
        <strain evidence="11 12">DSM 17494</strain>
    </source>
</reference>
<comment type="function">
    <text evidence="7">Responsible for the coupling of flagellin expression to flagellar assembly by preventing expression of the flagellin genes when a component of the middle class of proteins is defective. It negatively regulates flagellar genes by inhibiting the activity of FliA by directly binding to FliA.</text>
</comment>
<dbReference type="Proteomes" id="UP000197783">
    <property type="component" value="Unassembled WGS sequence"/>
</dbReference>
<keyword evidence="6" id="KW-0804">Transcription</keyword>
<feature type="domain" description="Anti-sigma-28 factor FlgM C-terminal" evidence="10">
    <location>
        <begin position="34"/>
        <end position="80"/>
    </location>
</feature>
<name>A0A245ZLV9_9SPHN</name>
<keyword evidence="4" id="KW-1005">Bacterial flagellum biogenesis</keyword>
<proteinExistence type="inferred from homology"/>
<dbReference type="EMBL" id="NBBJ01000002">
    <property type="protein sequence ID" value="OWK30717.1"/>
    <property type="molecule type" value="Genomic_DNA"/>
</dbReference>
<dbReference type="InterPro" id="IPR007412">
    <property type="entry name" value="FlgM"/>
</dbReference>
<evidence type="ECO:0000313" key="11">
    <source>
        <dbReference type="EMBL" id="OWK30717.1"/>
    </source>
</evidence>
<dbReference type="NCBIfam" id="TIGR03824">
    <property type="entry name" value="FlgM_jcvi"/>
    <property type="match status" value="1"/>
</dbReference>
<dbReference type="GO" id="GO:0045892">
    <property type="term" value="P:negative regulation of DNA-templated transcription"/>
    <property type="evidence" value="ECO:0007669"/>
    <property type="project" value="InterPro"/>
</dbReference>
<evidence type="ECO:0000256" key="9">
    <source>
        <dbReference type="SAM" id="MobiDB-lite"/>
    </source>
</evidence>
<organism evidence="11 12">
    <name type="scientific">Sphingomonas mucosissima</name>
    <dbReference type="NCBI Taxonomy" id="370959"/>
    <lineage>
        <taxon>Bacteria</taxon>
        <taxon>Pseudomonadati</taxon>
        <taxon>Pseudomonadota</taxon>
        <taxon>Alphaproteobacteria</taxon>
        <taxon>Sphingomonadales</taxon>
        <taxon>Sphingomonadaceae</taxon>
        <taxon>Sphingomonas</taxon>
    </lineage>
</organism>
<comment type="similarity">
    <text evidence="1">Belongs to the FlgM family.</text>
</comment>
<evidence type="ECO:0000256" key="8">
    <source>
        <dbReference type="ARBA" id="ARBA00030117"/>
    </source>
</evidence>
<feature type="region of interest" description="Disordered" evidence="9">
    <location>
        <begin position="1"/>
        <end position="31"/>
    </location>
</feature>
<sequence>MVDSIGPRPLDRKVGGVTRVGTVSAPPTVTKQPQAVQAPTVAARLSASAPVDIARVEKIKQAIAKGDYPLSPTTIADALVAARYEWMSHDEA</sequence>
<dbReference type="GO" id="GO:0044781">
    <property type="term" value="P:bacterial-type flagellum organization"/>
    <property type="evidence" value="ECO:0007669"/>
    <property type="project" value="UniProtKB-KW"/>
</dbReference>
<keyword evidence="3" id="KW-0678">Repressor</keyword>
<evidence type="ECO:0000256" key="1">
    <source>
        <dbReference type="ARBA" id="ARBA00005322"/>
    </source>
</evidence>
<protein>
    <recommendedName>
        <fullName evidence="2">Negative regulator of flagellin synthesis</fullName>
    </recommendedName>
    <alternativeName>
        <fullName evidence="8">Anti-sigma-28 factor</fullName>
    </alternativeName>
</protein>
<evidence type="ECO:0000256" key="4">
    <source>
        <dbReference type="ARBA" id="ARBA00022795"/>
    </source>
</evidence>
<evidence type="ECO:0000256" key="7">
    <source>
        <dbReference type="ARBA" id="ARBA00024739"/>
    </source>
</evidence>
<evidence type="ECO:0000256" key="2">
    <source>
        <dbReference type="ARBA" id="ARBA00017823"/>
    </source>
</evidence>
<accession>A0A245ZLV9</accession>
<keyword evidence="12" id="KW-1185">Reference proteome</keyword>